<accession>A0ABT4MMR3</accession>
<comment type="caution">
    <text evidence="3">The sequence shown here is derived from an EMBL/GenBank/DDBJ whole genome shotgun (WGS) entry which is preliminary data.</text>
</comment>
<reference evidence="3" key="1">
    <citation type="submission" date="2022-12" db="EMBL/GenBank/DDBJ databases">
        <authorList>
            <person name="Krivoruchko A.V."/>
            <person name="Elkin A."/>
        </authorList>
    </citation>
    <scope>NUCLEOTIDE SEQUENCE</scope>
    <source>
        <strain evidence="3">IEGM 1391</strain>
    </source>
</reference>
<dbReference type="InterPro" id="IPR057744">
    <property type="entry name" value="OTAase-like"/>
</dbReference>
<feature type="region of interest" description="Disordered" evidence="1">
    <location>
        <begin position="399"/>
        <end position="420"/>
    </location>
</feature>
<dbReference type="InterPro" id="IPR051781">
    <property type="entry name" value="Metallo-dep_Hydrolase"/>
</dbReference>
<sequence>MINRTTRSLLLDRATIFDGTGHSPLPGEHSIRVDDGVITWVGPSDHAPETHDVMDLRGMFVMPGLVNSHVHLANDASADLAGQVGEDSSVTGGLRAANNAMITLLSGVTTVKDCGAKDNIVIDVSRAIDSKLITGTRVFAAGRVITMTGGHGHFMGVEADGLSAVRAAVRGQLKEGASFIKAMATGGVLTSGVQPTQTALIGAELQVIVEEAHNAGRRVSTHAIGREGIKNAILAGVDTIEHGFHLDEELFELALERGTFLVPTLAAISGIVGRGPSGGTPGWIVDKARVEMERSRSMFRQAVESGINIAAGTDAGTPFNPHDGFVEELIEMVRIGLSPARALLSATRDGAINADAQASIGTIEAGKCADVIAVDGDPLIDITDLRRILVVVKDGEVHRDERSGRSSDDSRVLNDERVRA</sequence>
<dbReference type="InterPro" id="IPR032466">
    <property type="entry name" value="Metal_Hydrolase"/>
</dbReference>
<evidence type="ECO:0000313" key="3">
    <source>
        <dbReference type="EMBL" id="MCZ4522298.1"/>
    </source>
</evidence>
<dbReference type="SUPFAM" id="SSF51338">
    <property type="entry name" value="Composite domain of metallo-dependent hydrolases"/>
    <property type="match status" value="1"/>
</dbReference>
<feature type="domain" description="Amidohydrolase-related" evidence="2">
    <location>
        <begin position="60"/>
        <end position="397"/>
    </location>
</feature>
<dbReference type="Gene3D" id="2.30.40.10">
    <property type="entry name" value="Urease, subunit C, domain 1"/>
    <property type="match status" value="1"/>
</dbReference>
<proteinExistence type="predicted"/>
<dbReference type="CDD" id="cd01299">
    <property type="entry name" value="Met_dep_hydrolase_A"/>
    <property type="match status" value="1"/>
</dbReference>
<evidence type="ECO:0000259" key="2">
    <source>
        <dbReference type="Pfam" id="PF01979"/>
    </source>
</evidence>
<dbReference type="SUPFAM" id="SSF51556">
    <property type="entry name" value="Metallo-dependent hydrolases"/>
    <property type="match status" value="1"/>
</dbReference>
<dbReference type="Gene3D" id="3.20.20.140">
    <property type="entry name" value="Metal-dependent hydrolases"/>
    <property type="match status" value="1"/>
</dbReference>
<dbReference type="PANTHER" id="PTHR43135:SF3">
    <property type="entry name" value="ALPHA-D-RIBOSE 1-METHYLPHOSPHONATE 5-TRIPHOSPHATE DIPHOSPHATASE"/>
    <property type="match status" value="1"/>
</dbReference>
<dbReference type="EMBL" id="JAPWIJ010000024">
    <property type="protein sequence ID" value="MCZ4522298.1"/>
    <property type="molecule type" value="Genomic_DNA"/>
</dbReference>
<keyword evidence="4" id="KW-1185">Reference proteome</keyword>
<dbReference type="Pfam" id="PF01979">
    <property type="entry name" value="Amidohydro_1"/>
    <property type="match status" value="1"/>
</dbReference>
<organism evidence="3 4">
    <name type="scientific">Rhodococcus ruber</name>
    <dbReference type="NCBI Taxonomy" id="1830"/>
    <lineage>
        <taxon>Bacteria</taxon>
        <taxon>Bacillati</taxon>
        <taxon>Actinomycetota</taxon>
        <taxon>Actinomycetes</taxon>
        <taxon>Mycobacteriales</taxon>
        <taxon>Nocardiaceae</taxon>
        <taxon>Rhodococcus</taxon>
    </lineage>
</organism>
<name>A0ABT4MMR3_9NOCA</name>
<dbReference type="PANTHER" id="PTHR43135">
    <property type="entry name" value="ALPHA-D-RIBOSE 1-METHYLPHOSPHONATE 5-TRIPHOSPHATE DIPHOSPHATASE"/>
    <property type="match status" value="1"/>
</dbReference>
<dbReference type="Proteomes" id="UP001081071">
    <property type="component" value="Unassembled WGS sequence"/>
</dbReference>
<dbReference type="RefSeq" id="WP_269608726.1">
    <property type="nucleotide sequence ID" value="NZ_JAPWIJ010000024.1"/>
</dbReference>
<evidence type="ECO:0000256" key="1">
    <source>
        <dbReference type="SAM" id="MobiDB-lite"/>
    </source>
</evidence>
<gene>
    <name evidence="3" type="ORF">O4220_27570</name>
</gene>
<evidence type="ECO:0000313" key="4">
    <source>
        <dbReference type="Proteomes" id="UP001081071"/>
    </source>
</evidence>
<dbReference type="InterPro" id="IPR006680">
    <property type="entry name" value="Amidohydro-rel"/>
</dbReference>
<dbReference type="InterPro" id="IPR011059">
    <property type="entry name" value="Metal-dep_hydrolase_composite"/>
</dbReference>
<protein>
    <submittedName>
        <fullName evidence="3">Amidohydrolase family protein</fullName>
    </submittedName>
</protein>